<protein>
    <submittedName>
        <fullName evidence="2">Uncharacterized protein</fullName>
    </submittedName>
</protein>
<keyword evidence="3" id="KW-1185">Reference proteome</keyword>
<comment type="caution">
    <text evidence="2">The sequence shown here is derived from an EMBL/GenBank/DDBJ whole genome shotgun (WGS) entry which is preliminary data.</text>
</comment>
<feature type="compositionally biased region" description="Polar residues" evidence="1">
    <location>
        <begin position="70"/>
        <end position="82"/>
    </location>
</feature>
<evidence type="ECO:0000256" key="1">
    <source>
        <dbReference type="SAM" id="MobiDB-lite"/>
    </source>
</evidence>
<evidence type="ECO:0000313" key="3">
    <source>
        <dbReference type="Proteomes" id="UP000275267"/>
    </source>
</evidence>
<dbReference type="OrthoDB" id="1699405at2759"/>
<organism evidence="2 3">
    <name type="scientific">Panicum miliaceum</name>
    <name type="common">Proso millet</name>
    <name type="synonym">Broomcorn millet</name>
    <dbReference type="NCBI Taxonomy" id="4540"/>
    <lineage>
        <taxon>Eukaryota</taxon>
        <taxon>Viridiplantae</taxon>
        <taxon>Streptophyta</taxon>
        <taxon>Embryophyta</taxon>
        <taxon>Tracheophyta</taxon>
        <taxon>Spermatophyta</taxon>
        <taxon>Magnoliopsida</taxon>
        <taxon>Liliopsida</taxon>
        <taxon>Poales</taxon>
        <taxon>Poaceae</taxon>
        <taxon>PACMAD clade</taxon>
        <taxon>Panicoideae</taxon>
        <taxon>Panicodae</taxon>
        <taxon>Paniceae</taxon>
        <taxon>Panicinae</taxon>
        <taxon>Panicum</taxon>
        <taxon>Panicum sect. Panicum</taxon>
    </lineage>
</organism>
<evidence type="ECO:0000313" key="2">
    <source>
        <dbReference type="EMBL" id="RLN24789.1"/>
    </source>
</evidence>
<dbReference type="AlphaFoldDB" id="A0A3L6SPZ2"/>
<name>A0A3L6SPZ2_PANMI</name>
<gene>
    <name evidence="2" type="ORF">C2845_PM07G26170</name>
</gene>
<sequence>MANRAPDRSREVFATAGKPVYEAKHIATPTIKYEIGPLLKDGMAQPNKEQPCVLQVVPSQTYHLDGPESGTHQGTTRTMGLM</sequence>
<feature type="region of interest" description="Disordered" evidence="1">
    <location>
        <begin position="62"/>
        <end position="82"/>
    </location>
</feature>
<dbReference type="EMBL" id="PQIB02000004">
    <property type="protein sequence ID" value="RLN24789.1"/>
    <property type="molecule type" value="Genomic_DNA"/>
</dbReference>
<reference evidence="3" key="1">
    <citation type="journal article" date="2019" name="Nat. Commun.">
        <title>The genome of broomcorn millet.</title>
        <authorList>
            <person name="Zou C."/>
            <person name="Miki D."/>
            <person name="Li D."/>
            <person name="Tang Q."/>
            <person name="Xiao L."/>
            <person name="Rajput S."/>
            <person name="Deng P."/>
            <person name="Jia W."/>
            <person name="Huang R."/>
            <person name="Zhang M."/>
            <person name="Sun Y."/>
            <person name="Hu J."/>
            <person name="Fu X."/>
            <person name="Schnable P.S."/>
            <person name="Li F."/>
            <person name="Zhang H."/>
            <person name="Feng B."/>
            <person name="Zhu X."/>
            <person name="Liu R."/>
            <person name="Schnable J.C."/>
            <person name="Zhu J.-K."/>
            <person name="Zhang H."/>
        </authorList>
    </citation>
    <scope>NUCLEOTIDE SEQUENCE [LARGE SCALE GENOMIC DNA]</scope>
</reference>
<proteinExistence type="predicted"/>
<dbReference type="Proteomes" id="UP000275267">
    <property type="component" value="Unassembled WGS sequence"/>
</dbReference>
<accession>A0A3L6SPZ2</accession>